<feature type="transmembrane region" description="Helical" evidence="7">
    <location>
        <begin position="258"/>
        <end position="275"/>
    </location>
</feature>
<reference evidence="10 11" key="1">
    <citation type="submission" date="2019-04" db="EMBL/GenBank/DDBJ databases">
        <title>Comparative genomics and transcriptomics to analyze fruiting body development in filamentous ascomycetes.</title>
        <authorList>
            <consortium name="DOE Joint Genome Institute"/>
            <person name="Lutkenhaus R."/>
            <person name="Traeger S."/>
            <person name="Breuer J."/>
            <person name="Kuo A."/>
            <person name="Lipzen A."/>
            <person name="Pangilinan J."/>
            <person name="Dilworth D."/>
            <person name="Sandor L."/>
            <person name="Poggeler S."/>
            <person name="Barry K."/>
            <person name="Grigoriev I.V."/>
            <person name="Nowrousian M."/>
        </authorList>
    </citation>
    <scope>NUCLEOTIDE SEQUENCE [LARGE SCALE GENOMIC DNA]</scope>
    <source>
        <strain evidence="10 11">CBS 389.68</strain>
    </source>
</reference>
<evidence type="ECO:0000313" key="10">
    <source>
        <dbReference type="EMBL" id="TGZ84382.1"/>
    </source>
</evidence>
<keyword evidence="11" id="KW-1185">Reference proteome</keyword>
<dbReference type="AlphaFoldDB" id="A0A4S2N534"/>
<feature type="non-terminal residue" evidence="10">
    <location>
        <position position="276"/>
    </location>
</feature>
<evidence type="ECO:0000256" key="4">
    <source>
        <dbReference type="ARBA" id="ARBA00022824"/>
    </source>
</evidence>
<dbReference type="Pfam" id="PF25147">
    <property type="entry name" value="Ribophorin_II_C"/>
    <property type="match status" value="1"/>
</dbReference>
<organism evidence="10 11">
    <name type="scientific">Ascodesmis nigricans</name>
    <dbReference type="NCBI Taxonomy" id="341454"/>
    <lineage>
        <taxon>Eukaryota</taxon>
        <taxon>Fungi</taxon>
        <taxon>Dikarya</taxon>
        <taxon>Ascomycota</taxon>
        <taxon>Pezizomycotina</taxon>
        <taxon>Pezizomycetes</taxon>
        <taxon>Pezizales</taxon>
        <taxon>Ascodesmidaceae</taxon>
        <taxon>Ascodesmis</taxon>
    </lineage>
</organism>
<dbReference type="Proteomes" id="UP000298138">
    <property type="component" value="Unassembled WGS sequence"/>
</dbReference>
<evidence type="ECO:0000259" key="9">
    <source>
        <dbReference type="Pfam" id="PF25147"/>
    </source>
</evidence>
<dbReference type="UniPathway" id="UPA00378"/>
<keyword evidence="6 7" id="KW-0472">Membrane</keyword>
<keyword evidence="2 7" id="KW-0812">Transmembrane</keyword>
<evidence type="ECO:0000256" key="3">
    <source>
        <dbReference type="ARBA" id="ARBA00022729"/>
    </source>
</evidence>
<evidence type="ECO:0000256" key="6">
    <source>
        <dbReference type="ARBA" id="ARBA00023136"/>
    </source>
</evidence>
<sequence length="276" mass="29274">MSLRSLLLIASCALAATASPNWTFTAGKATLLQKGEAEGRSSSFAPGKPLEDPIALGSKDTLKLTLTLNEGEDTGRPHQAYVLVKDAGSDLETHYPLSVKSNNGKAKLDLTHKDIPAHLLDTSDLSLSLVIASFGDNTPLLAPIGSVKPVITDAEKVTLEKQKAKDVGDEERFGSKPEIRHTFRADPKNPPLVITLAFLGAVLASFVGILGVWFPFLGANLGHLPKAMGTAPIAHTVFFGSLIAVEGLFVLYYTRWNLFQTLGGVGIAGLISFLSG</sequence>
<feature type="chain" id="PRO_5044335486" description="Ribophorin II C-terminal domain-containing protein" evidence="8">
    <location>
        <begin position="19"/>
        <end position="276"/>
    </location>
</feature>
<dbReference type="PANTHER" id="PTHR12640">
    <property type="entry name" value="RIBOPHORIN II"/>
    <property type="match status" value="1"/>
</dbReference>
<feature type="domain" description="Ribophorin II C-terminal" evidence="9">
    <location>
        <begin position="183"/>
        <end position="276"/>
    </location>
</feature>
<gene>
    <name evidence="10" type="ORF">EX30DRAFT_338914</name>
</gene>
<feature type="transmembrane region" description="Helical" evidence="7">
    <location>
        <begin position="229"/>
        <end position="252"/>
    </location>
</feature>
<feature type="transmembrane region" description="Helical" evidence="7">
    <location>
        <begin position="192"/>
        <end position="217"/>
    </location>
</feature>
<evidence type="ECO:0000256" key="2">
    <source>
        <dbReference type="ARBA" id="ARBA00022692"/>
    </source>
</evidence>
<accession>A0A4S2N534</accession>
<dbReference type="OrthoDB" id="432292at2759"/>
<dbReference type="InterPro" id="IPR008814">
    <property type="entry name" value="Swp1"/>
</dbReference>
<comment type="subcellular location">
    <subcellularLocation>
        <location evidence="1">Endoplasmic reticulum membrane</location>
        <topology evidence="1">Multi-pass membrane protein</topology>
    </subcellularLocation>
</comment>
<dbReference type="EMBL" id="ML220113">
    <property type="protein sequence ID" value="TGZ84382.1"/>
    <property type="molecule type" value="Genomic_DNA"/>
</dbReference>
<keyword evidence="5 7" id="KW-1133">Transmembrane helix</keyword>
<keyword evidence="4" id="KW-0256">Endoplasmic reticulum</keyword>
<proteinExistence type="predicted"/>
<evidence type="ECO:0000313" key="11">
    <source>
        <dbReference type="Proteomes" id="UP000298138"/>
    </source>
</evidence>
<dbReference type="InParanoid" id="A0A4S2N534"/>
<keyword evidence="3 8" id="KW-0732">Signal</keyword>
<evidence type="ECO:0000256" key="8">
    <source>
        <dbReference type="SAM" id="SignalP"/>
    </source>
</evidence>
<name>A0A4S2N534_9PEZI</name>
<feature type="signal peptide" evidence="8">
    <location>
        <begin position="1"/>
        <end position="18"/>
    </location>
</feature>
<dbReference type="GO" id="GO:0006487">
    <property type="term" value="P:protein N-linked glycosylation"/>
    <property type="evidence" value="ECO:0007669"/>
    <property type="project" value="TreeGrafter"/>
</dbReference>
<evidence type="ECO:0000256" key="5">
    <source>
        <dbReference type="ARBA" id="ARBA00022989"/>
    </source>
</evidence>
<dbReference type="STRING" id="341454.A0A4S2N534"/>
<dbReference type="FunCoup" id="A0A4S2N534">
    <property type="interactions" value="133"/>
</dbReference>
<dbReference type="InterPro" id="IPR056790">
    <property type="entry name" value="Ribophorin_II_C"/>
</dbReference>
<evidence type="ECO:0000256" key="1">
    <source>
        <dbReference type="ARBA" id="ARBA00004477"/>
    </source>
</evidence>
<dbReference type="PANTHER" id="PTHR12640:SF0">
    <property type="entry name" value="DOLICHYL-DIPHOSPHOOLIGOSACCHARIDE--PROTEIN GLYCOSYLTRANSFERASE SUBUNIT 2"/>
    <property type="match status" value="1"/>
</dbReference>
<dbReference type="GO" id="GO:0008250">
    <property type="term" value="C:oligosaccharyltransferase complex"/>
    <property type="evidence" value="ECO:0007669"/>
    <property type="project" value="InterPro"/>
</dbReference>
<protein>
    <recommendedName>
        <fullName evidence="9">Ribophorin II C-terminal domain-containing protein</fullName>
    </recommendedName>
</protein>
<evidence type="ECO:0000256" key="7">
    <source>
        <dbReference type="SAM" id="Phobius"/>
    </source>
</evidence>